<reference evidence="1 2" key="1">
    <citation type="submission" date="2017-05" db="EMBL/GenBank/DDBJ databases">
        <authorList>
            <person name="Varghese N."/>
            <person name="Submissions S."/>
        </authorList>
    </citation>
    <scope>NUCLEOTIDE SEQUENCE [LARGE SCALE GENOMIC DNA]</scope>
    <source>
        <strain evidence="1 2">DSM 25457</strain>
    </source>
</reference>
<comment type="caution">
    <text evidence="1">The sequence shown here is derived from an EMBL/GenBank/DDBJ whole genome shotgun (WGS) entry which is preliminary data.</text>
</comment>
<name>A0ABY1QRX0_9BACT</name>
<keyword evidence="2" id="KW-1185">Reference proteome</keyword>
<accession>A0ABY1QRX0</accession>
<evidence type="ECO:0000313" key="1">
    <source>
        <dbReference type="EMBL" id="SMP79111.1"/>
    </source>
</evidence>
<organism evidence="1 2">
    <name type="scientific">Neorhodopirellula lusitana</name>
    <dbReference type="NCBI Taxonomy" id="445327"/>
    <lineage>
        <taxon>Bacteria</taxon>
        <taxon>Pseudomonadati</taxon>
        <taxon>Planctomycetota</taxon>
        <taxon>Planctomycetia</taxon>
        <taxon>Pirellulales</taxon>
        <taxon>Pirellulaceae</taxon>
        <taxon>Neorhodopirellula</taxon>
    </lineage>
</organism>
<proteinExistence type="predicted"/>
<protein>
    <recommendedName>
        <fullName evidence="3">Secreted protein</fullName>
    </recommendedName>
</protein>
<dbReference type="EMBL" id="FXUG01000029">
    <property type="protein sequence ID" value="SMP79111.1"/>
    <property type="molecule type" value="Genomic_DNA"/>
</dbReference>
<evidence type="ECO:0008006" key="3">
    <source>
        <dbReference type="Google" id="ProtNLM"/>
    </source>
</evidence>
<dbReference type="Proteomes" id="UP001158067">
    <property type="component" value="Unassembled WGS sequence"/>
</dbReference>
<gene>
    <name evidence="1" type="ORF">SAMN06265222_12915</name>
</gene>
<sequence length="612" mass="69177">MKRRDFLLATSLATGSAATAFSSQFQLIASEIQSPIHWHRDHDSQLFSSVACQGKPLADPNESRLLNATCRLWDSAKGKVSELSPSQPTGKQRPLQIDLSHQLQRSGSEFGEDLLQATLKIRNESDQPQQVELAFVSDASPAPDSVRQNLYLPLNIAGFARDKRFASLGMEDFLGDCNVQLEKNELSCHYLEPMASYPDQRTTTALLLVPVVDISSESQPWRISLFTQSDEPIRFRSEVTPDGKRIWHVGRVLTIPAGETIEQSCWLMVHRDDASIAWKAFHKFAHDEPHPPIDWTHDFKVHYYDFLSSAAGKDGVRGDGYDADAKRFREFHVGMGTQHGYYPYLGDFIHPDRKTWDAMQGDKMGPAKMSIEKMAKRIEDTRAAGAKAAIYMHLTLFDDASPLFSELADCRRIGPDGKPMRFPWIGPDVKGQCWWMSIASKRWRDHLLEQARWIMEILGPDAICMDETFAGIGYDEAPDRSGPLSPHAIEFFKEFHSLIRSFGDDKAIFTSDCSRSAFCLWADGDVGDHAYGSSLGNPLYRQEPVRYLAALGDKAWRPCAWHFRHMWKHQMDLARQVGSGIGVSNGWIEYTGLNHLPAEEKDRMIRDIESLL</sequence>
<evidence type="ECO:0000313" key="2">
    <source>
        <dbReference type="Proteomes" id="UP001158067"/>
    </source>
</evidence>
<dbReference type="RefSeq" id="WP_283435595.1">
    <property type="nucleotide sequence ID" value="NZ_FXUG01000029.1"/>
</dbReference>